<evidence type="ECO:0000256" key="3">
    <source>
        <dbReference type="ARBA" id="ARBA00023082"/>
    </source>
</evidence>
<comment type="similarity">
    <text evidence="1">Belongs to the sigma-70 factor family. ECF subfamily.</text>
</comment>
<evidence type="ECO:0000256" key="1">
    <source>
        <dbReference type="ARBA" id="ARBA00010641"/>
    </source>
</evidence>
<keyword evidence="4" id="KW-0804">Transcription</keyword>
<evidence type="ECO:0000256" key="4">
    <source>
        <dbReference type="ARBA" id="ARBA00023163"/>
    </source>
</evidence>
<accession>A0ABR9JQS3</accession>
<feature type="compositionally biased region" description="Pro residues" evidence="5">
    <location>
        <begin position="395"/>
        <end position="436"/>
    </location>
</feature>
<organism evidence="7 8">
    <name type="scientific">Actinomadura algeriensis</name>
    <dbReference type="NCBI Taxonomy" id="1679523"/>
    <lineage>
        <taxon>Bacteria</taxon>
        <taxon>Bacillati</taxon>
        <taxon>Actinomycetota</taxon>
        <taxon>Actinomycetes</taxon>
        <taxon>Streptosporangiales</taxon>
        <taxon>Thermomonosporaceae</taxon>
        <taxon>Actinomadura</taxon>
    </lineage>
</organism>
<feature type="region of interest" description="Disordered" evidence="5">
    <location>
        <begin position="318"/>
        <end position="445"/>
    </location>
</feature>
<reference evidence="7 8" key="1">
    <citation type="submission" date="2020-10" db="EMBL/GenBank/DDBJ databases">
        <title>Sequencing the genomes of 1000 actinobacteria strains.</title>
        <authorList>
            <person name="Klenk H.-P."/>
        </authorList>
    </citation>
    <scope>NUCLEOTIDE SEQUENCE [LARGE SCALE GENOMIC DNA]</scope>
    <source>
        <strain evidence="7 8">DSM 46744</strain>
    </source>
</reference>
<gene>
    <name evidence="7" type="ORF">H4W34_002750</name>
</gene>
<feature type="domain" description="RNA polymerase sigma factor 70 region 4 type 2" evidence="6">
    <location>
        <begin position="110"/>
        <end position="154"/>
    </location>
</feature>
<dbReference type="SUPFAM" id="SSF88659">
    <property type="entry name" value="Sigma3 and sigma4 domains of RNA polymerase sigma factors"/>
    <property type="match status" value="1"/>
</dbReference>
<name>A0ABR9JQS3_9ACTN</name>
<evidence type="ECO:0000256" key="5">
    <source>
        <dbReference type="SAM" id="MobiDB-lite"/>
    </source>
</evidence>
<dbReference type="PANTHER" id="PTHR43133">
    <property type="entry name" value="RNA POLYMERASE ECF-TYPE SIGMA FACTO"/>
    <property type="match status" value="1"/>
</dbReference>
<dbReference type="Pfam" id="PF08281">
    <property type="entry name" value="Sigma70_r4_2"/>
    <property type="match status" value="1"/>
</dbReference>
<keyword evidence="8" id="KW-1185">Reference proteome</keyword>
<dbReference type="Proteomes" id="UP000627838">
    <property type="component" value="Unassembled WGS sequence"/>
</dbReference>
<comment type="caution">
    <text evidence="7">The sequence shown here is derived from an EMBL/GenBank/DDBJ whole genome shotgun (WGS) entry which is preliminary data.</text>
</comment>
<dbReference type="GO" id="GO:0000428">
    <property type="term" value="C:DNA-directed RNA polymerase complex"/>
    <property type="evidence" value="ECO:0007669"/>
    <property type="project" value="UniProtKB-KW"/>
</dbReference>
<dbReference type="InterPro" id="IPR036388">
    <property type="entry name" value="WH-like_DNA-bd_sf"/>
</dbReference>
<proteinExistence type="inferred from homology"/>
<dbReference type="RefSeq" id="WP_192759543.1">
    <property type="nucleotide sequence ID" value="NZ_JADBDZ010000001.1"/>
</dbReference>
<protein>
    <submittedName>
        <fullName evidence="7">DNA-directed RNA polymerase specialized sigma24 family protein</fullName>
    </submittedName>
</protein>
<dbReference type="EMBL" id="JADBDZ010000001">
    <property type="protein sequence ID" value="MBE1532917.1"/>
    <property type="molecule type" value="Genomic_DNA"/>
</dbReference>
<sequence length="445" mass="46667">MDDRELVETLRAREPDAPASVYGAYADRLYAYCWFRTQARDDAQVALRDTFVAAEAHIDKLRDPELFGPWLYAIARLQCARRPPSMDRTPDPPVASHDQEDVDQRLISWNAVQALSPVSQDVLDLHVRHGLSIPELAAVLGLPPGTVQAALGRAHTELEQTLTAAMLEGQGPYGCAERASLLKERSREADVDGRLLRHAEECPQCEAFRPRTVSASKVFGLLPDVAPPDELRLRVVSCFTDPALVGYRLFVATGLTGFTAAGFPVQGAQPGRTAQAPSARKAWARGVLAAATVVMLGGGGYAWTSFDGDDRGAERVETVVGPKPSPRPRISQGAPLPDGEPGDAPAPVHETSKTPVAGQAPGTGPRSLIEGGPPRSAGSGQSASTGPSGGISHVPAPPHASPSRPTPPSKPPPSGGGSPVPTPPPTPTDEPTPPPATGQSPTPTG</sequence>
<dbReference type="PANTHER" id="PTHR43133:SF51">
    <property type="entry name" value="RNA POLYMERASE SIGMA FACTOR"/>
    <property type="match status" value="1"/>
</dbReference>
<dbReference type="InterPro" id="IPR039425">
    <property type="entry name" value="RNA_pol_sigma-70-like"/>
</dbReference>
<dbReference type="InterPro" id="IPR013249">
    <property type="entry name" value="RNA_pol_sigma70_r4_t2"/>
</dbReference>
<evidence type="ECO:0000256" key="2">
    <source>
        <dbReference type="ARBA" id="ARBA00023015"/>
    </source>
</evidence>
<keyword evidence="7" id="KW-0240">DNA-directed RNA polymerase</keyword>
<keyword evidence="2" id="KW-0805">Transcription regulation</keyword>
<dbReference type="SUPFAM" id="SSF88946">
    <property type="entry name" value="Sigma2 domain of RNA polymerase sigma factors"/>
    <property type="match status" value="1"/>
</dbReference>
<evidence type="ECO:0000313" key="8">
    <source>
        <dbReference type="Proteomes" id="UP000627838"/>
    </source>
</evidence>
<dbReference type="Gene3D" id="1.10.1740.10">
    <property type="match status" value="1"/>
</dbReference>
<evidence type="ECO:0000259" key="6">
    <source>
        <dbReference type="Pfam" id="PF08281"/>
    </source>
</evidence>
<dbReference type="InterPro" id="IPR013324">
    <property type="entry name" value="RNA_pol_sigma_r3/r4-like"/>
</dbReference>
<dbReference type="Gene3D" id="1.10.10.10">
    <property type="entry name" value="Winged helix-like DNA-binding domain superfamily/Winged helix DNA-binding domain"/>
    <property type="match status" value="1"/>
</dbReference>
<keyword evidence="3" id="KW-0731">Sigma factor</keyword>
<dbReference type="InterPro" id="IPR013325">
    <property type="entry name" value="RNA_pol_sigma_r2"/>
</dbReference>
<evidence type="ECO:0000313" key="7">
    <source>
        <dbReference type="EMBL" id="MBE1532917.1"/>
    </source>
</evidence>